<dbReference type="CDD" id="cd01043">
    <property type="entry name" value="DPS"/>
    <property type="match status" value="1"/>
</dbReference>
<dbReference type="PANTHER" id="PTHR42932:SF2">
    <property type="entry name" value="DNA PROTECTION DURING STARVATION PROTEIN 1"/>
    <property type="match status" value="1"/>
</dbReference>
<sequence>MSENLVKEALQQGLVDLTELSLQAKQAHWNIQGAGFQSLHEFLDGVVDEARTDLDEFAERLAAIGLVSDGRSATVSSTTTLQPMPEGVIDVPDGYKLIEAALAQTADTMKKYIKQIDASDPLSADLLIATARELEKKAWMLRMYSK</sequence>
<dbReference type="STRING" id="156892.BM477_04680"/>
<protein>
    <submittedName>
        <fullName evidence="4">DNA starvation/stationary phase protection protein</fullName>
    </submittedName>
</protein>
<dbReference type="InterPro" id="IPR002177">
    <property type="entry name" value="DPS_DNA-bd"/>
</dbReference>
<dbReference type="GO" id="GO:0008199">
    <property type="term" value="F:ferric iron binding"/>
    <property type="evidence" value="ECO:0007669"/>
    <property type="project" value="InterPro"/>
</dbReference>
<dbReference type="PROSITE" id="PS00818">
    <property type="entry name" value="DPS_1"/>
    <property type="match status" value="1"/>
</dbReference>
<proteinExistence type="inferred from homology"/>
<name>A0A1Q5PP45_9ACTO</name>
<evidence type="ECO:0000256" key="2">
    <source>
        <dbReference type="RuleBase" id="RU003875"/>
    </source>
</evidence>
<organism evidence="4 5">
    <name type="scientific">Boudabousia marimammalium</name>
    <dbReference type="NCBI Taxonomy" id="156892"/>
    <lineage>
        <taxon>Bacteria</taxon>
        <taxon>Bacillati</taxon>
        <taxon>Actinomycetota</taxon>
        <taxon>Actinomycetes</taxon>
        <taxon>Actinomycetales</taxon>
        <taxon>Actinomycetaceae</taxon>
        <taxon>Boudabousia</taxon>
    </lineage>
</organism>
<dbReference type="PANTHER" id="PTHR42932">
    <property type="entry name" value="GENERAL STRESS PROTEIN 20U"/>
    <property type="match status" value="1"/>
</dbReference>
<dbReference type="PRINTS" id="PR01346">
    <property type="entry name" value="HELNAPAPROT"/>
</dbReference>
<dbReference type="InterPro" id="IPR008331">
    <property type="entry name" value="Ferritin_DPS_dom"/>
</dbReference>
<gene>
    <name evidence="4" type="ORF">BM477_04680</name>
</gene>
<dbReference type="InterPro" id="IPR012347">
    <property type="entry name" value="Ferritin-like"/>
</dbReference>
<keyword evidence="5" id="KW-1185">Reference proteome</keyword>
<dbReference type="RefSeq" id="WP_075361521.1">
    <property type="nucleotide sequence ID" value="NZ_MPDM01000004.1"/>
</dbReference>
<dbReference type="InterPro" id="IPR009078">
    <property type="entry name" value="Ferritin-like_SF"/>
</dbReference>
<comment type="caution">
    <text evidence="4">The sequence shown here is derived from an EMBL/GenBank/DDBJ whole genome shotgun (WGS) entry which is preliminary data.</text>
</comment>
<dbReference type="InterPro" id="IPR023188">
    <property type="entry name" value="DPS_DNA-bd_CS"/>
</dbReference>
<dbReference type="Gene3D" id="1.20.1260.10">
    <property type="match status" value="1"/>
</dbReference>
<evidence type="ECO:0000313" key="4">
    <source>
        <dbReference type="EMBL" id="OKL49282.1"/>
    </source>
</evidence>
<feature type="domain" description="Ferritin/DPS" evidence="3">
    <location>
        <begin position="8"/>
        <end position="142"/>
    </location>
</feature>
<dbReference type="Proteomes" id="UP000186465">
    <property type="component" value="Unassembled WGS sequence"/>
</dbReference>
<dbReference type="AlphaFoldDB" id="A0A1Q5PP45"/>
<accession>A0A1Q5PP45</accession>
<evidence type="ECO:0000259" key="3">
    <source>
        <dbReference type="Pfam" id="PF00210"/>
    </source>
</evidence>
<reference evidence="5" key="1">
    <citation type="submission" date="2016-11" db="EMBL/GenBank/DDBJ databases">
        <title>Actinomyces gypaetusis sp. nov. isolated from Gypaetus barbatus in Qinghai Tibet Plateau China.</title>
        <authorList>
            <person name="Meng X."/>
        </authorList>
    </citation>
    <scope>NUCLEOTIDE SEQUENCE [LARGE SCALE GENOMIC DNA]</scope>
    <source>
        <strain evidence="5">DSM 15383</strain>
    </source>
</reference>
<dbReference type="EMBL" id="MPDM01000004">
    <property type="protein sequence ID" value="OKL49282.1"/>
    <property type="molecule type" value="Genomic_DNA"/>
</dbReference>
<dbReference type="Pfam" id="PF00210">
    <property type="entry name" value="Ferritin"/>
    <property type="match status" value="1"/>
</dbReference>
<dbReference type="SUPFAM" id="SSF47240">
    <property type="entry name" value="Ferritin-like"/>
    <property type="match status" value="1"/>
</dbReference>
<evidence type="ECO:0000256" key="1">
    <source>
        <dbReference type="ARBA" id="ARBA00009497"/>
    </source>
</evidence>
<dbReference type="PIRSF" id="PIRSF005900">
    <property type="entry name" value="Dps"/>
    <property type="match status" value="1"/>
</dbReference>
<comment type="similarity">
    <text evidence="1 2">Belongs to the Dps family.</text>
</comment>
<dbReference type="OrthoDB" id="9797687at2"/>
<evidence type="ECO:0000313" key="5">
    <source>
        <dbReference type="Proteomes" id="UP000186465"/>
    </source>
</evidence>
<dbReference type="GO" id="GO:0016722">
    <property type="term" value="F:oxidoreductase activity, acting on metal ions"/>
    <property type="evidence" value="ECO:0007669"/>
    <property type="project" value="InterPro"/>
</dbReference>